<accession>A0ABP0GN74</accession>
<reference evidence="2 3" key="1">
    <citation type="submission" date="2024-02" db="EMBL/GenBank/DDBJ databases">
        <authorList>
            <person name="Daric V."/>
            <person name="Darras S."/>
        </authorList>
    </citation>
    <scope>NUCLEOTIDE SEQUENCE [LARGE SCALE GENOMIC DNA]</scope>
</reference>
<feature type="compositionally biased region" description="Basic and acidic residues" evidence="1">
    <location>
        <begin position="111"/>
        <end position="121"/>
    </location>
</feature>
<dbReference type="EMBL" id="CAWYQH010000130">
    <property type="protein sequence ID" value="CAK8693173.1"/>
    <property type="molecule type" value="Genomic_DNA"/>
</dbReference>
<gene>
    <name evidence="2" type="ORF">CVLEPA_LOCUS26490</name>
</gene>
<evidence type="ECO:0000313" key="2">
    <source>
        <dbReference type="EMBL" id="CAK8693173.1"/>
    </source>
</evidence>
<comment type="caution">
    <text evidence="2">The sequence shown here is derived from an EMBL/GenBank/DDBJ whole genome shotgun (WGS) entry which is preliminary data.</text>
</comment>
<feature type="region of interest" description="Disordered" evidence="1">
    <location>
        <begin position="353"/>
        <end position="383"/>
    </location>
</feature>
<keyword evidence="3" id="KW-1185">Reference proteome</keyword>
<evidence type="ECO:0000313" key="3">
    <source>
        <dbReference type="Proteomes" id="UP001642483"/>
    </source>
</evidence>
<organism evidence="2 3">
    <name type="scientific">Clavelina lepadiformis</name>
    <name type="common">Light-bulb sea squirt</name>
    <name type="synonym">Ascidia lepadiformis</name>
    <dbReference type="NCBI Taxonomy" id="159417"/>
    <lineage>
        <taxon>Eukaryota</taxon>
        <taxon>Metazoa</taxon>
        <taxon>Chordata</taxon>
        <taxon>Tunicata</taxon>
        <taxon>Ascidiacea</taxon>
        <taxon>Aplousobranchia</taxon>
        <taxon>Clavelinidae</taxon>
        <taxon>Clavelina</taxon>
    </lineage>
</organism>
<dbReference type="Proteomes" id="UP001642483">
    <property type="component" value="Unassembled WGS sequence"/>
</dbReference>
<protein>
    <submittedName>
        <fullName evidence="2">Uncharacterized protein</fullName>
    </submittedName>
</protein>
<sequence>MWSTCTSSSSSEAGVRVRSRGCDVEPCTRLKGDNYQVETCNRKERPDDNSGQKSKYLKMCEDDPVLNRTISCKIYKERPLVAYNIVSTVGCLLPFIGDTESSREQSNQDPFDERTIDDPRENMVFGRPPDTRAGEVGPAFVGDFETSPLSSGRFSEDGVEPEQQSTQNQLTDLLSFRATQGQCESTCNAFVLAGTRIGEIPNAPAVSTVTQVLALLQNLPFLSGRRNLILAEFNSCISQCRLLGPNYSLVFSALADRGLLGTNPNLAITLGNFDEENRRRRREVKEGPDITDRMLHIGGNEEKLLMLDLLHAKRGGKVPNVRKTSQYAKEIDSAGNDAELDKVGAHVFKDAGESGDGSAFRDRASGKLPKSSDDDDVKSTQKNNSENIVVTLLRHKRQAVRSPDRYESPCFVSEVLSSDPRVLNIDDTEGELFFYEDMRQKFMRRICRGRPLFRRSLFLPREQVTQERTQQTALCKQAYTRRYGLLVVSDPEGEFSFSDGQKFTLKFRPFKLESHCELAVIRS</sequence>
<proteinExistence type="predicted"/>
<name>A0ABP0GN74_CLALP</name>
<feature type="region of interest" description="Disordered" evidence="1">
    <location>
        <begin position="100"/>
        <end position="140"/>
    </location>
</feature>
<evidence type="ECO:0000256" key="1">
    <source>
        <dbReference type="SAM" id="MobiDB-lite"/>
    </source>
</evidence>